<comment type="similarity">
    <text evidence="1 5">Belongs to the 5-formyltetrahydrofolate cyclo-ligase family.</text>
</comment>
<keyword evidence="5" id="KW-0479">Metal-binding</keyword>
<evidence type="ECO:0000313" key="7">
    <source>
        <dbReference type="Proteomes" id="UP000001296"/>
    </source>
</evidence>
<dbReference type="KEGG" id="sta:STHERM_c02250"/>
<dbReference type="PANTHER" id="PTHR23407:SF1">
    <property type="entry name" value="5-FORMYLTETRAHYDROFOLATE CYCLO-LIGASE"/>
    <property type="match status" value="1"/>
</dbReference>
<dbReference type="EMBL" id="CP001698">
    <property type="protein sequence ID" value="ADN01199.1"/>
    <property type="molecule type" value="Genomic_DNA"/>
</dbReference>
<dbReference type="GO" id="GO:0009396">
    <property type="term" value="P:folic acid-containing compound biosynthetic process"/>
    <property type="evidence" value="ECO:0007669"/>
    <property type="project" value="TreeGrafter"/>
</dbReference>
<feature type="binding site" evidence="4">
    <location>
        <position position="56"/>
    </location>
    <ligand>
        <name>substrate</name>
    </ligand>
</feature>
<dbReference type="InterPro" id="IPR037171">
    <property type="entry name" value="NagB/RpiA_transferase-like"/>
</dbReference>
<dbReference type="Gene3D" id="3.40.50.10420">
    <property type="entry name" value="NagB/RpiA/CoA transferase-like"/>
    <property type="match status" value="1"/>
</dbReference>
<evidence type="ECO:0000256" key="1">
    <source>
        <dbReference type="ARBA" id="ARBA00010638"/>
    </source>
</evidence>
<comment type="catalytic activity">
    <reaction evidence="5">
        <text>(6S)-5-formyl-5,6,7,8-tetrahydrofolate + ATP = (6R)-5,10-methenyltetrahydrofolate + ADP + phosphate</text>
        <dbReference type="Rhea" id="RHEA:10488"/>
        <dbReference type="ChEBI" id="CHEBI:30616"/>
        <dbReference type="ChEBI" id="CHEBI:43474"/>
        <dbReference type="ChEBI" id="CHEBI:57455"/>
        <dbReference type="ChEBI" id="CHEBI:57457"/>
        <dbReference type="ChEBI" id="CHEBI:456216"/>
        <dbReference type="EC" id="6.3.3.2"/>
    </reaction>
</comment>
<evidence type="ECO:0000256" key="5">
    <source>
        <dbReference type="RuleBase" id="RU361279"/>
    </source>
</evidence>
<reference evidence="6 7" key="2">
    <citation type="journal article" date="2010" name="J. Bacteriol.">
        <title>Genome sequence of the polysaccharide-degrading, thermophilic anaerobe Spirochaeta thermophila DSM 6192.</title>
        <authorList>
            <person name="Angelov A."/>
            <person name="Liebl S."/>
            <person name="Ballschmiter M."/>
            <person name="Bomeke M."/>
            <person name="Lehmann R."/>
            <person name="Liesegang H."/>
            <person name="Daniel R."/>
            <person name="Liebl W."/>
        </authorList>
    </citation>
    <scope>NUCLEOTIDE SEQUENCE [LARGE SCALE GENOMIC DNA]</scope>
    <source>
        <strain evidence="7">ATCC 49972 / DSM 6192 / RI 19.B1</strain>
    </source>
</reference>
<dbReference type="SUPFAM" id="SSF100950">
    <property type="entry name" value="NagB/RpiA/CoA transferase-like"/>
    <property type="match status" value="1"/>
</dbReference>
<dbReference type="RefSeq" id="WP_013313040.1">
    <property type="nucleotide sequence ID" value="NC_014484.1"/>
</dbReference>
<dbReference type="PaxDb" id="665571-STHERM_c02250"/>
<dbReference type="GO" id="GO:0005524">
    <property type="term" value="F:ATP binding"/>
    <property type="evidence" value="ECO:0007669"/>
    <property type="project" value="UniProtKB-KW"/>
</dbReference>
<dbReference type="GO" id="GO:0046872">
    <property type="term" value="F:metal ion binding"/>
    <property type="evidence" value="ECO:0007669"/>
    <property type="project" value="UniProtKB-KW"/>
</dbReference>
<gene>
    <name evidence="6" type="ordered locus">STHERM_c02250</name>
</gene>
<dbReference type="NCBIfam" id="TIGR02727">
    <property type="entry name" value="MTHFS_bact"/>
    <property type="match status" value="1"/>
</dbReference>
<keyword evidence="3 4" id="KW-0067">ATP-binding</keyword>
<feature type="binding site" evidence="4">
    <location>
        <begin position="130"/>
        <end position="138"/>
    </location>
    <ligand>
        <name>ATP</name>
        <dbReference type="ChEBI" id="CHEBI:30616"/>
    </ligand>
</feature>
<keyword evidence="6" id="KW-0436">Ligase</keyword>
<dbReference type="PIRSF" id="PIRSF006806">
    <property type="entry name" value="FTHF_cligase"/>
    <property type="match status" value="1"/>
</dbReference>
<dbReference type="Pfam" id="PF01812">
    <property type="entry name" value="5-FTHF_cyc-lig"/>
    <property type="match status" value="1"/>
</dbReference>
<proteinExistence type="inferred from homology"/>
<evidence type="ECO:0000256" key="2">
    <source>
        <dbReference type="ARBA" id="ARBA00022741"/>
    </source>
</evidence>
<dbReference type="GO" id="GO:0035999">
    <property type="term" value="P:tetrahydrofolate interconversion"/>
    <property type="evidence" value="ECO:0007669"/>
    <property type="project" value="TreeGrafter"/>
</dbReference>
<evidence type="ECO:0000313" key="6">
    <source>
        <dbReference type="EMBL" id="ADN01199.1"/>
    </source>
</evidence>
<keyword evidence="5" id="KW-0460">Magnesium</keyword>
<feature type="binding site" evidence="4">
    <location>
        <begin position="5"/>
        <end position="9"/>
    </location>
    <ligand>
        <name>ATP</name>
        <dbReference type="ChEBI" id="CHEBI:30616"/>
    </ligand>
</feature>
<dbReference type="AlphaFoldDB" id="E0RNS6"/>
<evidence type="ECO:0000256" key="4">
    <source>
        <dbReference type="PIRSR" id="PIRSR006806-1"/>
    </source>
</evidence>
<name>E0RNS6_WINT6</name>
<dbReference type="Proteomes" id="UP000001296">
    <property type="component" value="Chromosome"/>
</dbReference>
<organism evidence="6 7">
    <name type="scientific">Winmispira thermophila (strain ATCC 49972 / DSM 6192 / RI 19.B1)</name>
    <name type="common">Spirochaeta thermophila</name>
    <dbReference type="NCBI Taxonomy" id="665571"/>
    <lineage>
        <taxon>Bacteria</taxon>
        <taxon>Pseudomonadati</taxon>
        <taxon>Spirochaetota</taxon>
        <taxon>Spirochaetia</taxon>
        <taxon>Winmispirales</taxon>
        <taxon>Winmispiraceae</taxon>
        <taxon>Winmispira</taxon>
    </lineage>
</organism>
<protein>
    <recommendedName>
        <fullName evidence="5">5-formyltetrahydrofolate cyclo-ligase</fullName>
        <ecNumber evidence="5">6.3.3.2</ecNumber>
    </recommendedName>
</protein>
<evidence type="ECO:0000256" key="3">
    <source>
        <dbReference type="ARBA" id="ARBA00022840"/>
    </source>
</evidence>
<accession>E0RNS6</accession>
<dbReference type="HOGENOM" id="CLU_066245_1_1_12"/>
<dbReference type="InterPro" id="IPR002698">
    <property type="entry name" value="FTHF_cligase"/>
</dbReference>
<dbReference type="InterPro" id="IPR024185">
    <property type="entry name" value="FTHF_cligase-like_sf"/>
</dbReference>
<dbReference type="EC" id="6.3.3.2" evidence="5"/>
<comment type="cofactor">
    <cofactor evidence="5">
        <name>Mg(2+)</name>
        <dbReference type="ChEBI" id="CHEBI:18420"/>
    </cofactor>
</comment>
<sequence length="184" mass="20444">MSEEKARLRAVLRARVAGMGAQAREEAGRAIRERIAAWERWREARVVGGFLPLRDEPDVRPLLDEALREGKRVYVPRIAGGRIGWGRYGPGVGLVRQELGFLQPEEEGESGVRPEVVLVPGLGFDRAGRRLGRGGGWYDRLLAGEARAVGVCFGCQVVEAVPEEEHDVRVAYVVTEQGFFRCYT</sequence>
<reference key="1">
    <citation type="submission" date="2009-08" db="EMBL/GenBank/DDBJ databases">
        <title>The genome sequence of Spirochaeta thermophila DSM6192.</title>
        <authorList>
            <person name="Angelov A."/>
            <person name="Mientus M."/>
            <person name="Wittenberg S."/>
            <person name="Lehmann R."/>
            <person name="Liesegang H."/>
            <person name="Daniel R."/>
            <person name="Liebl W."/>
        </authorList>
    </citation>
    <scope>NUCLEOTIDE SEQUENCE</scope>
    <source>
        <strain>DSM 6192</strain>
    </source>
</reference>
<dbReference type="PANTHER" id="PTHR23407">
    <property type="entry name" value="ATPASE INHIBITOR/5-FORMYLTETRAHYDROFOLATE CYCLO-LIGASE"/>
    <property type="match status" value="1"/>
</dbReference>
<dbReference type="GO" id="GO:0030272">
    <property type="term" value="F:5-formyltetrahydrofolate cyclo-ligase activity"/>
    <property type="evidence" value="ECO:0007669"/>
    <property type="project" value="UniProtKB-EC"/>
</dbReference>
<keyword evidence="2 4" id="KW-0547">Nucleotide-binding</keyword>
<feature type="binding site" evidence="4">
    <location>
        <position position="51"/>
    </location>
    <ligand>
        <name>substrate</name>
    </ligand>
</feature>
<dbReference type="eggNOG" id="COG0212">
    <property type="taxonomic scope" value="Bacteria"/>
</dbReference>